<reference evidence="2 3" key="1">
    <citation type="submission" date="2019-06" db="EMBL/GenBank/DDBJ databases">
        <title>Draft genomes of female and male turbot (Scophthalmus maximus).</title>
        <authorList>
            <person name="Xu H."/>
            <person name="Xu X.-W."/>
            <person name="Shao C."/>
            <person name="Chen S."/>
        </authorList>
    </citation>
    <scope>NUCLEOTIDE SEQUENCE [LARGE SCALE GENOMIC DNA]</scope>
    <source>
        <strain evidence="2">Ysfricsl-2016a</strain>
        <tissue evidence="2">Blood</tissue>
    </source>
</reference>
<accession>A0A6A4SGL8</accession>
<sequence>MGGGGGLSGSKTRSRQKLKQLQSSPVDLDVIALCSLHNVICCGGLRSKRQKEEKKKTTTTKKKKKKEKKETTKKREKDKKQREINETHHMAFVLGASAKSRQRQKSSVVTSLIVATLLGTPVQSTAIQYDSFQRVYNVQDVSSDAVRNV</sequence>
<evidence type="ECO:0000313" key="2">
    <source>
        <dbReference type="EMBL" id="KAF0034296.1"/>
    </source>
</evidence>
<protein>
    <submittedName>
        <fullName evidence="2">Uncharacterized protein</fullName>
    </submittedName>
</protein>
<feature type="compositionally biased region" description="Basic residues" evidence="1">
    <location>
        <begin position="57"/>
        <end position="67"/>
    </location>
</feature>
<dbReference type="Proteomes" id="UP000438429">
    <property type="component" value="Unassembled WGS sequence"/>
</dbReference>
<feature type="region of interest" description="Disordered" evidence="1">
    <location>
        <begin position="47"/>
        <end position="89"/>
    </location>
</feature>
<proteinExistence type="predicted"/>
<organism evidence="2 3">
    <name type="scientific">Scophthalmus maximus</name>
    <name type="common">Turbot</name>
    <name type="synonym">Psetta maxima</name>
    <dbReference type="NCBI Taxonomy" id="52904"/>
    <lineage>
        <taxon>Eukaryota</taxon>
        <taxon>Metazoa</taxon>
        <taxon>Chordata</taxon>
        <taxon>Craniata</taxon>
        <taxon>Vertebrata</taxon>
        <taxon>Euteleostomi</taxon>
        <taxon>Actinopterygii</taxon>
        <taxon>Neopterygii</taxon>
        <taxon>Teleostei</taxon>
        <taxon>Neoteleostei</taxon>
        <taxon>Acanthomorphata</taxon>
        <taxon>Carangaria</taxon>
        <taxon>Pleuronectiformes</taxon>
        <taxon>Pleuronectoidei</taxon>
        <taxon>Scophthalmidae</taxon>
        <taxon>Scophthalmus</taxon>
    </lineage>
</organism>
<feature type="compositionally biased region" description="Basic and acidic residues" evidence="1">
    <location>
        <begin position="68"/>
        <end position="89"/>
    </location>
</feature>
<feature type="region of interest" description="Disordered" evidence="1">
    <location>
        <begin position="1"/>
        <end position="22"/>
    </location>
</feature>
<dbReference type="AlphaFoldDB" id="A0A6A4SGL8"/>
<evidence type="ECO:0000313" key="3">
    <source>
        <dbReference type="Proteomes" id="UP000438429"/>
    </source>
</evidence>
<name>A0A6A4SGL8_SCOMX</name>
<dbReference type="EMBL" id="VEVO01000012">
    <property type="protein sequence ID" value="KAF0034296.1"/>
    <property type="molecule type" value="Genomic_DNA"/>
</dbReference>
<evidence type="ECO:0000256" key="1">
    <source>
        <dbReference type="SAM" id="MobiDB-lite"/>
    </source>
</evidence>
<gene>
    <name evidence="2" type="ORF">F2P81_014362</name>
</gene>
<comment type="caution">
    <text evidence="2">The sequence shown here is derived from an EMBL/GenBank/DDBJ whole genome shotgun (WGS) entry which is preliminary data.</text>
</comment>